<dbReference type="AlphaFoldDB" id="A0A1L7NFI4"/>
<sequence length="86" mass="9727">MRMTWALAARKGSKPSLKKMNSVAACSVKNNERSKSDEVTAMTIQAETLAQLTEALKQHGMNLVSEVAFTRAPYRYNHRWICIVEQ</sequence>
<organism evidence="1 2">
    <name type="scientific">Pseudomonas putida</name>
    <name type="common">Arthrobacter siderocapsulatus</name>
    <dbReference type="NCBI Taxonomy" id="303"/>
    <lineage>
        <taxon>Bacteria</taxon>
        <taxon>Pseudomonadati</taxon>
        <taxon>Pseudomonadota</taxon>
        <taxon>Gammaproteobacteria</taxon>
        <taxon>Pseudomonadales</taxon>
        <taxon>Pseudomonadaceae</taxon>
        <taxon>Pseudomonas</taxon>
    </lineage>
</organism>
<name>A0A1L7NFI4_PSEPU</name>
<protein>
    <submittedName>
        <fullName evidence="1">Uncharacterized protein</fullName>
    </submittedName>
</protein>
<reference evidence="1 2" key="1">
    <citation type="submission" date="2015-11" db="EMBL/GenBank/DDBJ databases">
        <title>Complete genome sequencing of a biphenyl-degrading bacterium, Pseudomonas putida KF715 (=NBRC110667).</title>
        <authorList>
            <person name="Suenaga H."/>
            <person name="Fujihara N."/>
            <person name="Watanabe T."/>
            <person name="Hirose J."/>
            <person name="Kimura N."/>
            <person name="Yamazoe A."/>
            <person name="Hosoyama A."/>
            <person name="Shimodaira J."/>
            <person name="Furukawa K."/>
        </authorList>
    </citation>
    <scope>NUCLEOTIDE SEQUENCE [LARGE SCALE GENOMIC DNA]</scope>
    <source>
        <strain evidence="1 2">KF715</strain>
    </source>
</reference>
<dbReference type="EMBL" id="AP015029">
    <property type="protein sequence ID" value="BAW24215.1"/>
    <property type="molecule type" value="Genomic_DNA"/>
</dbReference>
<evidence type="ECO:0000313" key="2">
    <source>
        <dbReference type="Proteomes" id="UP000218731"/>
    </source>
</evidence>
<proteinExistence type="predicted"/>
<dbReference type="Proteomes" id="UP000218731">
    <property type="component" value="Chromosome 1"/>
</dbReference>
<evidence type="ECO:0000313" key="1">
    <source>
        <dbReference type="EMBL" id="BAW24215.1"/>
    </source>
</evidence>
<gene>
    <name evidence="1" type="ORF">KF715C_ch36420</name>
</gene>
<accession>A0A1L7NFI4</accession>